<dbReference type="InterPro" id="IPR023346">
    <property type="entry name" value="Lysozyme-like_dom_sf"/>
</dbReference>
<keyword evidence="5" id="KW-1185">Reference proteome</keyword>
<dbReference type="GO" id="GO:0016757">
    <property type="term" value="F:glycosyltransferase activity"/>
    <property type="evidence" value="ECO:0007669"/>
    <property type="project" value="UniProtKB-KW"/>
</dbReference>
<dbReference type="EMBL" id="JBBEGM010000002">
    <property type="protein sequence ID" value="MEJ2861354.1"/>
    <property type="molecule type" value="Genomic_DNA"/>
</dbReference>
<keyword evidence="2" id="KW-0812">Transmembrane</keyword>
<keyword evidence="2" id="KW-1133">Transmembrane helix</keyword>
<gene>
    <name evidence="4" type="ORF">WCD58_09315</name>
</gene>
<feature type="compositionally biased region" description="Basic and acidic residues" evidence="1">
    <location>
        <begin position="150"/>
        <end position="163"/>
    </location>
</feature>
<feature type="region of interest" description="Disordered" evidence="1">
    <location>
        <begin position="125"/>
        <end position="163"/>
    </location>
</feature>
<feature type="transmembrane region" description="Helical" evidence="2">
    <location>
        <begin position="20"/>
        <end position="42"/>
    </location>
</feature>
<sequence>MPDEPTEKTADPTEARRLENLLAAAVVLVLLVGAGVAGVVAVSRRGADSLPAYAQPAAAPVPADAVARGTWAQDAAARTGVPARALVAYAGAEAAARDELADCGLSWVTLAGLGRVESNHGRFGDTALDDAGRPGEPIRGPELDGTGGNREIRDTDGGRLDGDTTYDRAVGPLQFIPTTWAEYGADGDGDGVSDPDDLDDAALAAARYLCADDRDLRRGDDWRAAVLAYNRSQAYVDRVRREAVGAATAVRP</sequence>
<dbReference type="SUPFAM" id="SSF53955">
    <property type="entry name" value="Lysozyme-like"/>
    <property type="match status" value="1"/>
</dbReference>
<name>A0ABU8M1V1_9PSEU</name>
<reference evidence="4 5" key="1">
    <citation type="submission" date="2024-03" db="EMBL/GenBank/DDBJ databases">
        <title>Actinomycetospora sp. OC33-EN07, a novel actinomycete isolated from wild orchid (Aerides multiflora).</title>
        <authorList>
            <person name="Suriyachadkun C."/>
        </authorList>
    </citation>
    <scope>NUCLEOTIDE SEQUENCE [LARGE SCALE GENOMIC DNA]</scope>
    <source>
        <strain evidence="4 5">OC33-EN07</strain>
    </source>
</reference>
<dbReference type="RefSeq" id="WP_337701898.1">
    <property type="nucleotide sequence ID" value="NZ_JBBEGM010000002.1"/>
</dbReference>
<keyword evidence="4" id="KW-0328">Glycosyltransferase</keyword>
<evidence type="ECO:0000313" key="4">
    <source>
        <dbReference type="EMBL" id="MEJ2861354.1"/>
    </source>
</evidence>
<evidence type="ECO:0000256" key="2">
    <source>
        <dbReference type="SAM" id="Phobius"/>
    </source>
</evidence>
<protein>
    <submittedName>
        <fullName evidence="4">Lytic murein transglycosylase</fullName>
        <ecNumber evidence="4">2.4.-.-</ecNumber>
    </submittedName>
</protein>
<dbReference type="Pfam" id="PF13406">
    <property type="entry name" value="SLT_2"/>
    <property type="match status" value="1"/>
</dbReference>
<dbReference type="EC" id="2.4.-.-" evidence="4"/>
<dbReference type="InterPro" id="IPR043426">
    <property type="entry name" value="MltB-like"/>
</dbReference>
<dbReference type="Gene3D" id="1.10.530.10">
    <property type="match status" value="1"/>
</dbReference>
<dbReference type="InterPro" id="IPR031304">
    <property type="entry name" value="SLT_2"/>
</dbReference>
<evidence type="ECO:0000313" key="5">
    <source>
        <dbReference type="Proteomes" id="UP001369736"/>
    </source>
</evidence>
<accession>A0ABU8M1V1</accession>
<dbReference type="PANTHER" id="PTHR30163">
    <property type="entry name" value="MEMBRANE-BOUND LYTIC MUREIN TRANSGLYCOSYLASE B"/>
    <property type="match status" value="1"/>
</dbReference>
<dbReference type="Proteomes" id="UP001369736">
    <property type="component" value="Unassembled WGS sequence"/>
</dbReference>
<dbReference type="PANTHER" id="PTHR30163:SF8">
    <property type="entry name" value="LYTIC MUREIN TRANSGLYCOSYLASE"/>
    <property type="match status" value="1"/>
</dbReference>
<proteinExistence type="predicted"/>
<feature type="domain" description="Transglycosylase SLT" evidence="3">
    <location>
        <begin position="169"/>
        <end position="231"/>
    </location>
</feature>
<evidence type="ECO:0000259" key="3">
    <source>
        <dbReference type="Pfam" id="PF13406"/>
    </source>
</evidence>
<keyword evidence="4" id="KW-0808">Transferase</keyword>
<evidence type="ECO:0000256" key="1">
    <source>
        <dbReference type="SAM" id="MobiDB-lite"/>
    </source>
</evidence>
<organism evidence="4 5">
    <name type="scientific">Actinomycetospora flava</name>
    <dbReference type="NCBI Taxonomy" id="3129232"/>
    <lineage>
        <taxon>Bacteria</taxon>
        <taxon>Bacillati</taxon>
        <taxon>Actinomycetota</taxon>
        <taxon>Actinomycetes</taxon>
        <taxon>Pseudonocardiales</taxon>
        <taxon>Pseudonocardiaceae</taxon>
        <taxon>Actinomycetospora</taxon>
    </lineage>
</organism>
<keyword evidence="2" id="KW-0472">Membrane</keyword>
<comment type="caution">
    <text evidence="4">The sequence shown here is derived from an EMBL/GenBank/DDBJ whole genome shotgun (WGS) entry which is preliminary data.</text>
</comment>